<proteinExistence type="predicted"/>
<dbReference type="EC" id="3.5.1.28" evidence="2"/>
<keyword evidence="2" id="KW-0378">Hydrolase</keyword>
<feature type="compositionally biased region" description="Basic and acidic residues" evidence="1">
    <location>
        <begin position="204"/>
        <end position="228"/>
    </location>
</feature>
<feature type="compositionally biased region" description="Basic residues" evidence="1">
    <location>
        <begin position="229"/>
        <end position="243"/>
    </location>
</feature>
<accession>A0A6J4MDH5</accession>
<gene>
    <name evidence="2" type="ORF">AVDCRST_MAG11-3856</name>
</gene>
<protein>
    <submittedName>
        <fullName evidence="2">N-acetylmuramoyl-L-alanine amidase</fullName>
        <ecNumber evidence="2">3.5.1.28</ecNumber>
    </submittedName>
</protein>
<dbReference type="GO" id="GO:0008745">
    <property type="term" value="F:N-acetylmuramoyl-L-alanine amidase activity"/>
    <property type="evidence" value="ECO:0007669"/>
    <property type="project" value="UniProtKB-EC"/>
</dbReference>
<feature type="compositionally biased region" description="Basic residues" evidence="1">
    <location>
        <begin position="56"/>
        <end position="81"/>
    </location>
</feature>
<evidence type="ECO:0000313" key="2">
    <source>
        <dbReference type="EMBL" id="CAA9356736.1"/>
    </source>
</evidence>
<feature type="region of interest" description="Disordered" evidence="1">
    <location>
        <begin position="1"/>
        <end position="249"/>
    </location>
</feature>
<feature type="compositionally biased region" description="Basic residues" evidence="1">
    <location>
        <begin position="37"/>
        <end position="48"/>
    </location>
</feature>
<sequence>ARPPGPRGAAPRRRGRRPRRARPGDERPDRRPAPRRREGRHPRGRAPRGRSAPGARRGRAHDPHHRHPDRAGRPRPHRQRAAWRPVPVHPRERGESELARARARARLRDVLPRRGEDRGGEPGGADGERGGALRDRRQRAEGRPAQLHHQRHGAERAPPRVVRPRRGDPAVDGSRAPRPEPGGEAGQLRRAPHLVHAGRARGARLRDQRRGGRLPGERRRAGGAGERDRRRHGRLPRAVRPPRARLGAV</sequence>
<dbReference type="EMBL" id="CADCTU010000818">
    <property type="protein sequence ID" value="CAA9356736.1"/>
    <property type="molecule type" value="Genomic_DNA"/>
</dbReference>
<feature type="non-terminal residue" evidence="2">
    <location>
        <position position="1"/>
    </location>
</feature>
<name>A0A6J4MDH5_9BACT</name>
<feature type="compositionally biased region" description="Basic residues" evidence="1">
    <location>
        <begin position="10"/>
        <end position="21"/>
    </location>
</feature>
<evidence type="ECO:0000256" key="1">
    <source>
        <dbReference type="SAM" id="MobiDB-lite"/>
    </source>
</evidence>
<feature type="compositionally biased region" description="Basic residues" evidence="1">
    <location>
        <begin position="190"/>
        <end position="203"/>
    </location>
</feature>
<feature type="compositionally biased region" description="Basic and acidic residues" evidence="1">
    <location>
        <begin position="22"/>
        <end position="36"/>
    </location>
</feature>
<dbReference type="AlphaFoldDB" id="A0A6J4MDH5"/>
<feature type="non-terminal residue" evidence="2">
    <location>
        <position position="249"/>
    </location>
</feature>
<feature type="compositionally biased region" description="Basic and acidic residues" evidence="1">
    <location>
        <begin position="89"/>
        <end position="142"/>
    </location>
</feature>
<reference evidence="2" key="1">
    <citation type="submission" date="2020-02" db="EMBL/GenBank/DDBJ databases">
        <authorList>
            <person name="Meier V. D."/>
        </authorList>
    </citation>
    <scope>NUCLEOTIDE SEQUENCE</scope>
    <source>
        <strain evidence="2">AVDCRST_MAG11</strain>
    </source>
</reference>
<organism evidence="2">
    <name type="scientific">uncultured Gemmatimonadaceae bacterium</name>
    <dbReference type="NCBI Taxonomy" id="246130"/>
    <lineage>
        <taxon>Bacteria</taxon>
        <taxon>Pseudomonadati</taxon>
        <taxon>Gemmatimonadota</taxon>
        <taxon>Gemmatimonadia</taxon>
        <taxon>Gemmatimonadales</taxon>
        <taxon>Gemmatimonadaceae</taxon>
        <taxon>environmental samples</taxon>
    </lineage>
</organism>